<feature type="region of interest" description="Disordered" evidence="1">
    <location>
        <begin position="45"/>
        <end position="75"/>
    </location>
</feature>
<reference evidence="2 3" key="1">
    <citation type="journal article" date="2018" name="Front. Plant Sci.">
        <title>Red Clover (Trifolium pratense) and Zigzag Clover (T. medium) - A Picture of Genomic Similarities and Differences.</title>
        <authorList>
            <person name="Dluhosova J."/>
            <person name="Istvanek J."/>
            <person name="Nedelnik J."/>
            <person name="Repkova J."/>
        </authorList>
    </citation>
    <scope>NUCLEOTIDE SEQUENCE [LARGE SCALE GENOMIC DNA]</scope>
    <source>
        <strain evidence="3">cv. 10/8</strain>
        <tissue evidence="2">Leaf</tissue>
    </source>
</reference>
<keyword evidence="3" id="KW-1185">Reference proteome</keyword>
<name>A0A392MQA3_9FABA</name>
<accession>A0A392MQA3</accession>
<evidence type="ECO:0000313" key="3">
    <source>
        <dbReference type="Proteomes" id="UP000265520"/>
    </source>
</evidence>
<protein>
    <submittedName>
        <fullName evidence="2">Uncharacterized protein</fullName>
    </submittedName>
</protein>
<dbReference type="EMBL" id="LXQA010016608">
    <property type="protein sequence ID" value="MCH89657.1"/>
    <property type="molecule type" value="Genomic_DNA"/>
</dbReference>
<organism evidence="2 3">
    <name type="scientific">Trifolium medium</name>
    <dbReference type="NCBI Taxonomy" id="97028"/>
    <lineage>
        <taxon>Eukaryota</taxon>
        <taxon>Viridiplantae</taxon>
        <taxon>Streptophyta</taxon>
        <taxon>Embryophyta</taxon>
        <taxon>Tracheophyta</taxon>
        <taxon>Spermatophyta</taxon>
        <taxon>Magnoliopsida</taxon>
        <taxon>eudicotyledons</taxon>
        <taxon>Gunneridae</taxon>
        <taxon>Pentapetalae</taxon>
        <taxon>rosids</taxon>
        <taxon>fabids</taxon>
        <taxon>Fabales</taxon>
        <taxon>Fabaceae</taxon>
        <taxon>Papilionoideae</taxon>
        <taxon>50 kb inversion clade</taxon>
        <taxon>NPAAA clade</taxon>
        <taxon>Hologalegina</taxon>
        <taxon>IRL clade</taxon>
        <taxon>Trifolieae</taxon>
        <taxon>Trifolium</taxon>
    </lineage>
</organism>
<evidence type="ECO:0000313" key="2">
    <source>
        <dbReference type="EMBL" id="MCH89657.1"/>
    </source>
</evidence>
<gene>
    <name evidence="2" type="ORF">A2U01_0010557</name>
</gene>
<dbReference type="AlphaFoldDB" id="A0A392MQA3"/>
<dbReference type="Proteomes" id="UP000265520">
    <property type="component" value="Unassembled WGS sequence"/>
</dbReference>
<sequence>MKFMKNSWANLAEIEDEEIDNIEVAFTVAVKSNPLQPIEEPFQEVVSKKKSKKNKAANNKAYSTRYKVDQSSGGS</sequence>
<comment type="caution">
    <text evidence="2">The sequence shown here is derived from an EMBL/GenBank/DDBJ whole genome shotgun (WGS) entry which is preliminary data.</text>
</comment>
<proteinExistence type="predicted"/>
<evidence type="ECO:0000256" key="1">
    <source>
        <dbReference type="SAM" id="MobiDB-lite"/>
    </source>
</evidence>